<dbReference type="PROSITE" id="PS51419">
    <property type="entry name" value="RAB"/>
    <property type="match status" value="1"/>
</dbReference>
<evidence type="ECO:0000256" key="1">
    <source>
        <dbReference type="ARBA" id="ARBA00008846"/>
    </source>
</evidence>
<dbReference type="PANTHER" id="PTHR45775:SF6">
    <property type="entry name" value="RAD, GEM_KIR FAMILY MEMBER 2, ISOFORM C"/>
    <property type="match status" value="1"/>
</dbReference>
<sequence length="190" mass="21241">EEPEKTVFLLLDGEEYELTLTLVDQETLASFSDFEEDATGSADAYLVVYSVTDRDTFENAVDILFKLREQGYTAKRAVILVGNKSDLVRSRTVSTEEGKSVAISYECKFMETSAVISHKTDDLLVGIVSQIRLKNQQLKDFNHFSPPGKGRKSRSKGSLYGTGRRAKELLNKLLGTESYKSKSCDNLHVL</sequence>
<proteinExistence type="inferred from homology"/>
<dbReference type="Pfam" id="PF00071">
    <property type="entry name" value="Ras"/>
    <property type="match status" value="1"/>
</dbReference>
<protein>
    <submittedName>
        <fullName evidence="4">GTP-binding protein RAD-like</fullName>
    </submittedName>
</protein>
<dbReference type="SUPFAM" id="SSF52540">
    <property type="entry name" value="P-loop containing nucleoside triphosphate hydrolases"/>
    <property type="match status" value="1"/>
</dbReference>
<name>A0ABM1SCB2_LIMPO</name>
<dbReference type="Gene3D" id="3.40.50.300">
    <property type="entry name" value="P-loop containing nucleotide triphosphate hydrolases"/>
    <property type="match status" value="1"/>
</dbReference>
<dbReference type="InterPro" id="IPR051641">
    <property type="entry name" value="RGK_GTP-binding_reg"/>
</dbReference>
<feature type="non-terminal residue" evidence="4">
    <location>
        <position position="1"/>
    </location>
</feature>
<comment type="similarity">
    <text evidence="1">Belongs to the small GTPase superfamily. RGK family.</text>
</comment>
<dbReference type="InterPro" id="IPR027417">
    <property type="entry name" value="P-loop_NTPase"/>
</dbReference>
<keyword evidence="3" id="KW-1185">Reference proteome</keyword>
<evidence type="ECO:0000256" key="2">
    <source>
        <dbReference type="ARBA" id="ARBA00022553"/>
    </source>
</evidence>
<evidence type="ECO:0000313" key="3">
    <source>
        <dbReference type="Proteomes" id="UP000694941"/>
    </source>
</evidence>
<dbReference type="PANTHER" id="PTHR45775">
    <property type="entry name" value="RAD, GEM/KIR FAMILY MEMBER 2, ISOFORM C"/>
    <property type="match status" value="1"/>
</dbReference>
<dbReference type="PROSITE" id="PS51421">
    <property type="entry name" value="RAS"/>
    <property type="match status" value="1"/>
</dbReference>
<dbReference type="InterPro" id="IPR001806">
    <property type="entry name" value="Small_GTPase"/>
</dbReference>
<dbReference type="Proteomes" id="UP000694941">
    <property type="component" value="Unplaced"/>
</dbReference>
<dbReference type="GeneID" id="106459127"/>
<evidence type="ECO:0000313" key="4">
    <source>
        <dbReference type="RefSeq" id="XP_022241267.1"/>
    </source>
</evidence>
<reference evidence="4" key="1">
    <citation type="submission" date="2025-08" db="UniProtKB">
        <authorList>
            <consortium name="RefSeq"/>
        </authorList>
    </citation>
    <scope>IDENTIFICATION</scope>
    <source>
        <tissue evidence="4">Muscle</tissue>
    </source>
</reference>
<dbReference type="SMART" id="SM00175">
    <property type="entry name" value="RAB"/>
    <property type="match status" value="1"/>
</dbReference>
<dbReference type="SMART" id="SM00173">
    <property type="entry name" value="RAS"/>
    <property type="match status" value="1"/>
</dbReference>
<accession>A0ABM1SCB2</accession>
<organism evidence="3 4">
    <name type="scientific">Limulus polyphemus</name>
    <name type="common">Atlantic horseshoe crab</name>
    <dbReference type="NCBI Taxonomy" id="6850"/>
    <lineage>
        <taxon>Eukaryota</taxon>
        <taxon>Metazoa</taxon>
        <taxon>Ecdysozoa</taxon>
        <taxon>Arthropoda</taxon>
        <taxon>Chelicerata</taxon>
        <taxon>Merostomata</taxon>
        <taxon>Xiphosura</taxon>
        <taxon>Limulidae</taxon>
        <taxon>Limulus</taxon>
    </lineage>
</organism>
<keyword evidence="2" id="KW-0597">Phosphoprotein</keyword>
<gene>
    <name evidence="4" type="primary">LOC106459127</name>
</gene>
<dbReference type="RefSeq" id="XP_022241267.1">
    <property type="nucleotide sequence ID" value="XM_022385559.1"/>
</dbReference>